<proteinExistence type="predicted"/>
<reference evidence="1 2" key="1">
    <citation type="journal article" date="2023" name="Mol. Ecol. Resour.">
        <title>Chromosome-level genome assembly of a triploid poplar Populus alba 'Berolinensis'.</title>
        <authorList>
            <person name="Chen S."/>
            <person name="Yu Y."/>
            <person name="Wang X."/>
            <person name="Wang S."/>
            <person name="Zhang T."/>
            <person name="Zhou Y."/>
            <person name="He R."/>
            <person name="Meng N."/>
            <person name="Wang Y."/>
            <person name="Liu W."/>
            <person name="Liu Z."/>
            <person name="Liu J."/>
            <person name="Guo Q."/>
            <person name="Huang H."/>
            <person name="Sederoff R.R."/>
            <person name="Wang G."/>
            <person name="Qu G."/>
            <person name="Chen S."/>
        </authorList>
    </citation>
    <scope>NUCLEOTIDE SEQUENCE [LARGE SCALE GENOMIC DNA]</scope>
    <source>
        <strain evidence="1">SC-2020</strain>
    </source>
</reference>
<dbReference type="EMBL" id="JAQIZT010000001">
    <property type="protein sequence ID" value="KAJ7010626.1"/>
    <property type="molecule type" value="Genomic_DNA"/>
</dbReference>
<dbReference type="Proteomes" id="UP001164929">
    <property type="component" value="Chromosome 1"/>
</dbReference>
<gene>
    <name evidence="1" type="ORF">NC653_001172</name>
</gene>
<name>A0AAD6WG68_9ROSI</name>
<keyword evidence="2" id="KW-1185">Reference proteome</keyword>
<comment type="caution">
    <text evidence="1">The sequence shown here is derived from an EMBL/GenBank/DDBJ whole genome shotgun (WGS) entry which is preliminary data.</text>
</comment>
<evidence type="ECO:0000313" key="2">
    <source>
        <dbReference type="Proteomes" id="UP001164929"/>
    </source>
</evidence>
<sequence>MRREDRGWSYIIMDVHYLVVITEQQENPCTQVALLVSPSIFNPQGRSRVEVIFGNSSRHLKFELSDPLLDMRFRRSA</sequence>
<dbReference type="AlphaFoldDB" id="A0AAD6WG68"/>
<organism evidence="1 2">
    <name type="scientific">Populus alba x Populus x berolinensis</name>
    <dbReference type="NCBI Taxonomy" id="444605"/>
    <lineage>
        <taxon>Eukaryota</taxon>
        <taxon>Viridiplantae</taxon>
        <taxon>Streptophyta</taxon>
        <taxon>Embryophyta</taxon>
        <taxon>Tracheophyta</taxon>
        <taxon>Spermatophyta</taxon>
        <taxon>Magnoliopsida</taxon>
        <taxon>eudicotyledons</taxon>
        <taxon>Gunneridae</taxon>
        <taxon>Pentapetalae</taxon>
        <taxon>rosids</taxon>
        <taxon>fabids</taxon>
        <taxon>Malpighiales</taxon>
        <taxon>Salicaceae</taxon>
        <taxon>Saliceae</taxon>
        <taxon>Populus</taxon>
    </lineage>
</organism>
<protein>
    <submittedName>
        <fullName evidence="1">Uncharacterized protein</fullName>
    </submittedName>
</protein>
<accession>A0AAD6WG68</accession>
<evidence type="ECO:0000313" key="1">
    <source>
        <dbReference type="EMBL" id="KAJ7010626.1"/>
    </source>
</evidence>